<protein>
    <submittedName>
        <fullName evidence="3">Uncharacterized protein</fullName>
    </submittedName>
</protein>
<feature type="compositionally biased region" description="Low complexity" evidence="1">
    <location>
        <begin position="1333"/>
        <end position="1343"/>
    </location>
</feature>
<feature type="compositionally biased region" description="Polar residues" evidence="1">
    <location>
        <begin position="1866"/>
        <end position="1875"/>
    </location>
</feature>
<gene>
    <name evidence="3" type="ORF">JKP88DRAFT_260795</name>
</gene>
<comment type="caution">
    <text evidence="3">The sequence shown here is derived from an EMBL/GenBank/DDBJ whole genome shotgun (WGS) entry which is preliminary data.</text>
</comment>
<accession>A0A835ZFP9</accession>
<sequence>MAAALVVSEAEPEAAPLLALVNTNETAGPLCVVGVDTGVPSGMCTLITGFPQGSAADLFMASRFTDFTGNGTAWSTDPNFAGVVADLVLDFTSETARLDARKRVAATSQVDLFLCGDEPCNTVADLAYVVPASDPGGPATLAFGYRRLPHGLLGLPTRYVDPGDTSSVLLAAERGAASTSARTVGWVVPSPVWVGHYPSLIGFGTLARTLAVDGNLDWSLVRAGNYVDSRGVCVTLFTPEHPWFDERGWGTAEDCPSTETYVFETFFPQAYLNLDRPERADDAGVRVPSSVSSPSQSKSAPWQEHAVVYDVLPPSRVSPYGWSEMNAANETVLMGRTLYCTNAAWYNQVGSEADAAAACSPGAEYQLYSKPVFADPSLRDRSAAVLKIGGAVILARNATEWPAPSFDWDGSLRFPSVWSTDLVDTTQSRGQGMAWIDCVYNAQFLMPVAVLGARREQPLPWCDTTNMAVLDTLSATTYSSTSDYLYQQYVFVRTPDGEVRPMYDCDGLWTKLGWGEPGTPRRPVPAQTGIDVFSLLPRSWANVTDNNSLSGPPCEGTGFGGFPCVIASAVRAGIETIALTAATELEASVDAQLATADYTLTVAGALIAFSLTTVSLIAGAGTGAVLRQMQAGVHRGQGRGREGARASNPDGRPGSAAVFWFTGDASGGGYYKVVGVMTVAYASVYSAPAYALAWVNFVVAVICTTAICISAARLPVVKESHRPLARYSVSTLLTESASCGELRRPQTRAGRAASGRSSGAPRCRAGARRSPIGALRPSGATRLYRPGDPIRPRCRPRRRSPTARPRTERSRAAAVRDDNARATDAAARRGSHAPRTLPTTRASRSWNNNQRLRYRAPPATPLRPLPVPCTSCQRSPWSRRRATYAASDAPTPSSPGRSALERVESTPAVLAGAAVVRVSGASTAGRSSRPAERMVTNPRLARLAALAATAFASRNPDPEAGPPLMLVNMNGAAGPLCVVGVETGVPSGMCTPIDGFPQGSAADLFMASRFADFAGNGTAWSTDPNFGGVMADLVLDFTSETARLDARKRVSAKAQVDLFMCGDEACNTVADLARVVPASDPGGPATLGFGYQRIPHGLLAIPSRYVDPGTVRAVLLPPPVESAPGGDRVTARSAGWVVDSPEWIDNTPSLLGLGALARTLSVDGNLDWSRVRAGNYVDSRGVCVTLLTPAHPWFDALGWGTAEDCESTETHIFQTFFVAVSRRARRGAARRLRRQRAHRTAPRRIASRSIASHGVGARRFGRVRMTPSPPASPIVDLPLLLAQAYLDLDGYETATGAGVSVPLGDSPWTPAPSTSPPSTAKPTAGRGSPVVPPLVGAAPPAGLHPRWSPPSPSSSSSSSSSLLWQQQAAVYRALPLSRVSPYGWRDATWADQALVMERDLFCASALFYNSVGSAAGGAACSANPDVSHRPPPRRAVTPRRFGGEPRCSPPDTCRPHSTCRSRASRPCPSAPPPSQLPGLGKDGPGKDLPGAANPSGAVVIQIGAAVVLALNATEWKPPERMPDGSALFAKAWSTGAYDDSQTRWMGAAWIDPVANVHRLMHLAVMGAMREPLPWCDTSTMEVSAQSSGASLSSSRSTHFFWQYAFARTPDGRGPFPVYDCDRLWKMMGGGSPGAPQRPMPAKTGLDLFSVTRPSWTNVTDDRGPGFAPPCDGAGFGGFGCVIVSALRAGVDTVTLTAATELQHAVDAQLSTADYTLTVAGALIAFSLTAVSLIAGYLGRKELVRFFAKANLGVTAAKAAAICVTAFALVTYPATIIIAEEGARASNPDGGPGSAAASWFSGDASGGGYYQVVGVMTVAYTSVYSGAAYALAWINLAVAAVCTAAICVSSARLPFVKESPHPLPRHSVSTLLTESASCGDPDPERRRWTAADEEGGVDGEAEGWRPPLPGRRPSVPDRRPPHQPDRPPLPARRPHPSPLPAPPPLPDRAPAS</sequence>
<feature type="compositionally biased region" description="Basic and acidic residues" evidence="1">
    <location>
        <begin position="805"/>
        <end position="821"/>
    </location>
</feature>
<feature type="transmembrane region" description="Helical" evidence="2">
    <location>
        <begin position="691"/>
        <end position="712"/>
    </location>
</feature>
<feature type="compositionally biased region" description="Basic and acidic residues" evidence="1">
    <location>
        <begin position="1913"/>
        <end position="1924"/>
    </location>
</feature>
<feature type="region of interest" description="Disordered" evidence="1">
    <location>
        <begin position="739"/>
        <end position="846"/>
    </location>
</feature>
<dbReference type="EMBL" id="JAFCMP010000001">
    <property type="protein sequence ID" value="KAG5192855.1"/>
    <property type="molecule type" value="Genomic_DNA"/>
</dbReference>
<feature type="compositionally biased region" description="Polar residues" evidence="1">
    <location>
        <begin position="837"/>
        <end position="846"/>
    </location>
</feature>
<feature type="transmembrane region" description="Helical" evidence="2">
    <location>
        <begin position="1825"/>
        <end position="1847"/>
    </location>
</feature>
<reference evidence="3" key="1">
    <citation type="submission" date="2021-02" db="EMBL/GenBank/DDBJ databases">
        <title>First Annotated Genome of the Yellow-green Alga Tribonema minus.</title>
        <authorList>
            <person name="Mahan K.M."/>
        </authorList>
    </citation>
    <scope>NUCLEOTIDE SEQUENCE</scope>
    <source>
        <strain evidence="3">UTEX B ZZ1240</strain>
    </source>
</reference>
<organism evidence="3 4">
    <name type="scientific">Tribonema minus</name>
    <dbReference type="NCBI Taxonomy" id="303371"/>
    <lineage>
        <taxon>Eukaryota</taxon>
        <taxon>Sar</taxon>
        <taxon>Stramenopiles</taxon>
        <taxon>Ochrophyta</taxon>
        <taxon>PX clade</taxon>
        <taxon>Xanthophyceae</taxon>
        <taxon>Tribonematales</taxon>
        <taxon>Tribonemataceae</taxon>
        <taxon>Tribonema</taxon>
    </lineage>
</organism>
<feature type="region of interest" description="Disordered" evidence="1">
    <location>
        <begin position="1418"/>
        <end position="1492"/>
    </location>
</feature>
<evidence type="ECO:0000256" key="1">
    <source>
        <dbReference type="SAM" id="MobiDB-lite"/>
    </source>
</evidence>
<keyword evidence="4" id="KW-1185">Reference proteome</keyword>
<keyword evidence="2" id="KW-0472">Membrane</keyword>
<feature type="compositionally biased region" description="Basic residues" evidence="1">
    <location>
        <begin position="792"/>
        <end position="801"/>
    </location>
</feature>
<proteinExistence type="predicted"/>
<evidence type="ECO:0000313" key="3">
    <source>
        <dbReference type="EMBL" id="KAG5192855.1"/>
    </source>
</evidence>
<feature type="transmembrane region" description="Helical" evidence="2">
    <location>
        <begin position="1758"/>
        <end position="1778"/>
    </location>
</feature>
<feature type="transmembrane region" description="Helical" evidence="2">
    <location>
        <begin position="1714"/>
        <end position="1737"/>
    </location>
</feature>
<feature type="compositionally biased region" description="Pro residues" evidence="1">
    <location>
        <begin position="1925"/>
        <end position="1951"/>
    </location>
</feature>
<name>A0A835ZFP9_9STRA</name>
<evidence type="ECO:0000313" key="4">
    <source>
        <dbReference type="Proteomes" id="UP000664859"/>
    </source>
</evidence>
<feature type="compositionally biased region" description="Acidic residues" evidence="1">
    <location>
        <begin position="1890"/>
        <end position="1900"/>
    </location>
</feature>
<feature type="compositionally biased region" description="Low complexity" evidence="1">
    <location>
        <begin position="748"/>
        <end position="770"/>
    </location>
</feature>
<keyword evidence="2" id="KW-1133">Transmembrane helix</keyword>
<feature type="region of interest" description="Disordered" evidence="1">
    <location>
        <begin position="1300"/>
        <end position="1360"/>
    </location>
</feature>
<keyword evidence="2" id="KW-0812">Transmembrane</keyword>
<feature type="transmembrane region" description="Helical" evidence="2">
    <location>
        <begin position="602"/>
        <end position="626"/>
    </location>
</feature>
<dbReference type="Proteomes" id="UP000664859">
    <property type="component" value="Unassembled WGS sequence"/>
</dbReference>
<feature type="region of interest" description="Disordered" evidence="1">
    <location>
        <begin position="1857"/>
        <end position="1951"/>
    </location>
</feature>
<evidence type="ECO:0000256" key="2">
    <source>
        <dbReference type="SAM" id="Phobius"/>
    </source>
</evidence>